<dbReference type="RefSeq" id="WP_286277507.1">
    <property type="nucleotide sequence ID" value="NZ_AP027731.1"/>
</dbReference>
<dbReference type="PANTHER" id="PTHR39515">
    <property type="entry name" value="CONSERVED PROTEIN"/>
    <property type="match status" value="1"/>
</dbReference>
<dbReference type="InterPro" id="IPR036388">
    <property type="entry name" value="WH-like_DNA-bd_sf"/>
</dbReference>
<dbReference type="Pfam" id="PF01047">
    <property type="entry name" value="MarR"/>
    <property type="match status" value="1"/>
</dbReference>
<dbReference type="InterPro" id="IPR000835">
    <property type="entry name" value="HTH_MarR-typ"/>
</dbReference>
<gene>
    <name evidence="5" type="ORF">GCM10025866_35430</name>
</gene>
<dbReference type="PROSITE" id="PS50995">
    <property type="entry name" value="HTH_MARR_2"/>
    <property type="match status" value="1"/>
</dbReference>
<dbReference type="SMART" id="SM00347">
    <property type="entry name" value="HTH_MARR"/>
    <property type="match status" value="1"/>
</dbReference>
<dbReference type="SUPFAM" id="SSF46785">
    <property type="entry name" value="Winged helix' DNA-binding domain"/>
    <property type="match status" value="1"/>
</dbReference>
<feature type="domain" description="HTH marR-type" evidence="4">
    <location>
        <begin position="11"/>
        <end position="144"/>
    </location>
</feature>
<evidence type="ECO:0000313" key="6">
    <source>
        <dbReference type="Proteomes" id="UP001321498"/>
    </source>
</evidence>
<dbReference type="InterPro" id="IPR052526">
    <property type="entry name" value="HTH-type_Bedaq_tolerance"/>
</dbReference>
<evidence type="ECO:0000256" key="1">
    <source>
        <dbReference type="ARBA" id="ARBA00023015"/>
    </source>
</evidence>
<evidence type="ECO:0000256" key="3">
    <source>
        <dbReference type="ARBA" id="ARBA00023163"/>
    </source>
</evidence>
<evidence type="ECO:0000259" key="4">
    <source>
        <dbReference type="PROSITE" id="PS50995"/>
    </source>
</evidence>
<evidence type="ECO:0000256" key="2">
    <source>
        <dbReference type="ARBA" id="ARBA00023125"/>
    </source>
</evidence>
<proteinExistence type="predicted"/>
<dbReference type="PROSITE" id="PS01117">
    <property type="entry name" value="HTH_MARR_1"/>
    <property type="match status" value="1"/>
</dbReference>
<accession>A0ABM8GH08</accession>
<dbReference type="InterPro" id="IPR023187">
    <property type="entry name" value="Tscrpt_reg_MarR-type_CS"/>
</dbReference>
<dbReference type="EMBL" id="AP027731">
    <property type="protein sequence ID" value="BDZ47634.1"/>
    <property type="molecule type" value="Genomic_DNA"/>
</dbReference>
<keyword evidence="1" id="KW-0805">Transcription regulation</keyword>
<dbReference type="PANTHER" id="PTHR39515:SF2">
    <property type="entry name" value="HTH-TYPE TRANSCRIPTIONAL REGULATOR RV0880"/>
    <property type="match status" value="1"/>
</dbReference>
<name>A0ABM8GH08_9MICO</name>
<dbReference type="InterPro" id="IPR036390">
    <property type="entry name" value="WH_DNA-bd_sf"/>
</dbReference>
<sequence length="158" mass="16554">MSEPDATGPQRDEVAARLALVLGRLNRLIRPTTGDLTQSQLSALSSIVRLGPLRSGDLARIESVTPPSMTRLMGGLEATGLVERTADPDDGRAALLSATPAGVEAVLRARAHRARRLGVLLAGLDDEAMDTLDAATDILERTVEGDAPRPGSRAEPSA</sequence>
<protein>
    <submittedName>
        <fullName evidence="5">MarR family transcriptional regulator</fullName>
    </submittedName>
</protein>
<dbReference type="Gene3D" id="1.10.10.10">
    <property type="entry name" value="Winged helix-like DNA-binding domain superfamily/Winged helix DNA-binding domain"/>
    <property type="match status" value="1"/>
</dbReference>
<dbReference type="Proteomes" id="UP001321498">
    <property type="component" value="Chromosome"/>
</dbReference>
<evidence type="ECO:0000313" key="5">
    <source>
        <dbReference type="EMBL" id="BDZ47634.1"/>
    </source>
</evidence>
<keyword evidence="3" id="KW-0804">Transcription</keyword>
<keyword evidence="2" id="KW-0238">DNA-binding</keyword>
<reference evidence="6" key="1">
    <citation type="journal article" date="2019" name="Int. J. Syst. Evol. Microbiol.">
        <title>The Global Catalogue of Microorganisms (GCM) 10K type strain sequencing project: providing services to taxonomists for standard genome sequencing and annotation.</title>
        <authorList>
            <consortium name="The Broad Institute Genomics Platform"/>
            <consortium name="The Broad Institute Genome Sequencing Center for Infectious Disease"/>
            <person name="Wu L."/>
            <person name="Ma J."/>
        </authorList>
    </citation>
    <scope>NUCLEOTIDE SEQUENCE [LARGE SCALE GENOMIC DNA]</scope>
    <source>
        <strain evidence="6">NBRC 108725</strain>
    </source>
</reference>
<keyword evidence="6" id="KW-1185">Reference proteome</keyword>
<organism evidence="5 6">
    <name type="scientific">Naasia aerilata</name>
    <dbReference type="NCBI Taxonomy" id="1162966"/>
    <lineage>
        <taxon>Bacteria</taxon>
        <taxon>Bacillati</taxon>
        <taxon>Actinomycetota</taxon>
        <taxon>Actinomycetes</taxon>
        <taxon>Micrococcales</taxon>
        <taxon>Microbacteriaceae</taxon>
        <taxon>Naasia</taxon>
    </lineage>
</organism>